<accession>A0ABS2T018</accession>
<evidence type="ECO:0000256" key="10">
    <source>
        <dbReference type="RuleBase" id="RU363038"/>
    </source>
</evidence>
<dbReference type="SMART" id="SM00836">
    <property type="entry name" value="DALR_1"/>
    <property type="match status" value="1"/>
</dbReference>
<comment type="similarity">
    <text evidence="1 9 10">Belongs to the class-I aminoacyl-tRNA synthetase family.</text>
</comment>
<dbReference type="GO" id="GO:0004814">
    <property type="term" value="F:arginine-tRNA ligase activity"/>
    <property type="evidence" value="ECO:0007669"/>
    <property type="project" value="UniProtKB-EC"/>
</dbReference>
<keyword evidence="4 9" id="KW-0547">Nucleotide-binding</keyword>
<reference evidence="13" key="1">
    <citation type="submission" date="2021-01" db="EMBL/GenBank/DDBJ databases">
        <title>Genomic Encyclopedia of Type Strains, Phase IV (KMG-IV): sequencing the most valuable type-strain genomes for metagenomic binning, comparative biology and taxonomic classification.</title>
        <authorList>
            <person name="Goeker M."/>
        </authorList>
    </citation>
    <scope>NUCLEOTIDE SEQUENCE</scope>
    <source>
        <strain evidence="13">DSM 21943</strain>
    </source>
</reference>
<keyword evidence="6 9" id="KW-0648">Protein biosynthesis</keyword>
<evidence type="ECO:0000259" key="12">
    <source>
        <dbReference type="SMART" id="SM01016"/>
    </source>
</evidence>
<dbReference type="Pfam" id="PF00750">
    <property type="entry name" value="tRNA-synt_1d"/>
    <property type="match status" value="1"/>
</dbReference>
<dbReference type="HAMAP" id="MF_00123">
    <property type="entry name" value="Arg_tRNA_synth"/>
    <property type="match status" value="1"/>
</dbReference>
<feature type="domain" description="DALR anticodon binding" evidence="11">
    <location>
        <begin position="437"/>
        <end position="556"/>
    </location>
</feature>
<dbReference type="SUPFAM" id="SSF47323">
    <property type="entry name" value="Anticodon-binding domain of a subclass of class I aminoacyl-tRNA synthetases"/>
    <property type="match status" value="1"/>
</dbReference>
<evidence type="ECO:0000256" key="8">
    <source>
        <dbReference type="ARBA" id="ARBA00049339"/>
    </source>
</evidence>
<feature type="short sequence motif" description="'HIGH' region" evidence="9">
    <location>
        <begin position="132"/>
        <end position="142"/>
    </location>
</feature>
<comment type="subcellular location">
    <subcellularLocation>
        <location evidence="9">Cytoplasm</location>
    </subcellularLocation>
</comment>
<dbReference type="CDD" id="cd07956">
    <property type="entry name" value="Anticodon_Ia_Arg"/>
    <property type="match status" value="1"/>
</dbReference>
<dbReference type="EMBL" id="JAFBCV010000015">
    <property type="protein sequence ID" value="MBM7840611.1"/>
    <property type="molecule type" value="Genomic_DNA"/>
</dbReference>
<dbReference type="CDD" id="cd00671">
    <property type="entry name" value="ArgRS_core"/>
    <property type="match status" value="1"/>
</dbReference>
<dbReference type="Gene3D" id="3.30.1360.70">
    <property type="entry name" value="Arginyl tRNA synthetase N-terminal domain"/>
    <property type="match status" value="1"/>
</dbReference>
<protein>
    <recommendedName>
        <fullName evidence="9">Arginine--tRNA ligase</fullName>
        <ecNumber evidence="9">6.1.1.19</ecNumber>
    </recommendedName>
    <alternativeName>
        <fullName evidence="9">Arginyl-tRNA synthetase</fullName>
        <shortName evidence="9">ArgRS</shortName>
    </alternativeName>
</protein>
<keyword evidence="14" id="KW-1185">Reference proteome</keyword>
<evidence type="ECO:0000256" key="2">
    <source>
        <dbReference type="ARBA" id="ARBA00022490"/>
    </source>
</evidence>
<dbReference type="InterPro" id="IPR009080">
    <property type="entry name" value="tRNAsynth_Ia_anticodon-bd"/>
</dbReference>
<dbReference type="EC" id="6.1.1.19" evidence="9"/>
<evidence type="ECO:0000256" key="4">
    <source>
        <dbReference type="ARBA" id="ARBA00022741"/>
    </source>
</evidence>
<evidence type="ECO:0000313" key="13">
    <source>
        <dbReference type="EMBL" id="MBM7840611.1"/>
    </source>
</evidence>
<comment type="caution">
    <text evidence="13">The sequence shown here is derived from an EMBL/GenBank/DDBJ whole genome shotgun (WGS) entry which is preliminary data.</text>
</comment>
<evidence type="ECO:0000259" key="11">
    <source>
        <dbReference type="SMART" id="SM00836"/>
    </source>
</evidence>
<keyword evidence="7 9" id="KW-0030">Aminoacyl-tRNA synthetase</keyword>
<dbReference type="SUPFAM" id="SSF55190">
    <property type="entry name" value="Arginyl-tRNA synthetase (ArgRS), N-terminal 'additional' domain"/>
    <property type="match status" value="1"/>
</dbReference>
<dbReference type="SMART" id="SM01016">
    <property type="entry name" value="Arg_tRNA_synt_N"/>
    <property type="match status" value="1"/>
</dbReference>
<dbReference type="PANTHER" id="PTHR11956">
    <property type="entry name" value="ARGINYL-TRNA SYNTHETASE"/>
    <property type="match status" value="1"/>
</dbReference>
<dbReference type="SUPFAM" id="SSF52374">
    <property type="entry name" value="Nucleotidylyl transferase"/>
    <property type="match status" value="1"/>
</dbReference>
<dbReference type="PANTHER" id="PTHR11956:SF5">
    <property type="entry name" value="ARGININE--TRNA LIGASE, CYTOPLASMIC"/>
    <property type="match status" value="1"/>
</dbReference>
<dbReference type="PRINTS" id="PR01038">
    <property type="entry name" value="TRNASYNTHARG"/>
</dbReference>
<evidence type="ECO:0000256" key="6">
    <source>
        <dbReference type="ARBA" id="ARBA00022917"/>
    </source>
</evidence>
<dbReference type="InterPro" id="IPR035684">
    <property type="entry name" value="ArgRS_core"/>
</dbReference>
<gene>
    <name evidence="9" type="primary">argS</name>
    <name evidence="13" type="ORF">JOC54_003904</name>
</gene>
<dbReference type="InterPro" id="IPR014729">
    <property type="entry name" value="Rossmann-like_a/b/a_fold"/>
</dbReference>
<keyword evidence="3 9" id="KW-0436">Ligase</keyword>
<dbReference type="Gene3D" id="3.40.50.620">
    <property type="entry name" value="HUPs"/>
    <property type="match status" value="1"/>
</dbReference>
<evidence type="ECO:0000256" key="3">
    <source>
        <dbReference type="ARBA" id="ARBA00022598"/>
    </source>
</evidence>
<dbReference type="InterPro" id="IPR005148">
    <property type="entry name" value="Arg-tRNA-synth_N"/>
</dbReference>
<feature type="domain" description="Arginyl tRNA synthetase N-terminal" evidence="12">
    <location>
        <begin position="9"/>
        <end position="95"/>
    </location>
</feature>
<evidence type="ECO:0000256" key="1">
    <source>
        <dbReference type="ARBA" id="ARBA00005594"/>
    </source>
</evidence>
<dbReference type="NCBIfam" id="TIGR00456">
    <property type="entry name" value="argS"/>
    <property type="match status" value="1"/>
</dbReference>
<evidence type="ECO:0000256" key="9">
    <source>
        <dbReference type="HAMAP-Rule" id="MF_00123"/>
    </source>
</evidence>
<dbReference type="InterPro" id="IPR008909">
    <property type="entry name" value="DALR_anticod-bd"/>
</dbReference>
<comment type="catalytic activity">
    <reaction evidence="8 9">
        <text>tRNA(Arg) + L-arginine + ATP = L-arginyl-tRNA(Arg) + AMP + diphosphate</text>
        <dbReference type="Rhea" id="RHEA:20301"/>
        <dbReference type="Rhea" id="RHEA-COMP:9658"/>
        <dbReference type="Rhea" id="RHEA-COMP:9673"/>
        <dbReference type="ChEBI" id="CHEBI:30616"/>
        <dbReference type="ChEBI" id="CHEBI:32682"/>
        <dbReference type="ChEBI" id="CHEBI:33019"/>
        <dbReference type="ChEBI" id="CHEBI:78442"/>
        <dbReference type="ChEBI" id="CHEBI:78513"/>
        <dbReference type="ChEBI" id="CHEBI:456215"/>
        <dbReference type="EC" id="6.1.1.19"/>
    </reaction>
</comment>
<dbReference type="Proteomes" id="UP001179280">
    <property type="component" value="Unassembled WGS sequence"/>
</dbReference>
<sequence length="556" mass="62270">MNSMEQRKNQLIQEIHEAVLRANLADLATIPIVILEAPKDKAHGDYATNMAMQLARIAKKAPRQIAEELVQNIDKEKAGIREIDVAGPGFINFFMDNAYLRDIIPAVLEAAEQYGESKVGNNEKILIEFVSANPTGDLHLGHARGAAVGDSLANVMEKAGFDVAREYYINDAGNQIDNLALSLQARYLQELGHDATMPEDGYQGNDIIEIAKELKADVGDEYVHLTEAERLSLLKTYGLKKELDKIKQDLQAYRVEFDHWFSETSLYESGQVERGLQVLREQGETYELDGATWLRSTTYGDDKDRVLVKQDGSYTYLTPDISYHLDKFDRGHHRLIDVLGADHHGYIPRMKAAIQALGYDANRFNVQIIQMVSLFQGGEKVKMSKRTGKAVTLRELMEEVGVDATRYFFAMRSADTHLDFDMDLAVSKSNENPVYYIQYAHARICSILRQGEELGLAFSVDTDLSALTGEKEYDLLKAIGDFPTVVAEAAVKQLPQRIANYAYDLAQTLHSFYNANRVIDEESKETSTARLALMKATQTTIKNALALIGVQAPEKM</sequence>
<proteinExistence type="inferred from homology"/>
<name>A0ABS2T018_9BACI</name>
<organism evidence="13 14">
    <name type="scientific">Shouchella xiaoxiensis</name>
    <dbReference type="NCBI Taxonomy" id="766895"/>
    <lineage>
        <taxon>Bacteria</taxon>
        <taxon>Bacillati</taxon>
        <taxon>Bacillota</taxon>
        <taxon>Bacilli</taxon>
        <taxon>Bacillales</taxon>
        <taxon>Bacillaceae</taxon>
        <taxon>Shouchella</taxon>
    </lineage>
</organism>
<dbReference type="RefSeq" id="WP_204468291.1">
    <property type="nucleotide sequence ID" value="NZ_JAFBCV010000015.1"/>
</dbReference>
<evidence type="ECO:0000256" key="7">
    <source>
        <dbReference type="ARBA" id="ARBA00023146"/>
    </source>
</evidence>
<dbReference type="Pfam" id="PF05746">
    <property type="entry name" value="DALR_1"/>
    <property type="match status" value="1"/>
</dbReference>
<keyword evidence="2 9" id="KW-0963">Cytoplasm</keyword>
<dbReference type="Pfam" id="PF03485">
    <property type="entry name" value="Arg_tRNA_synt_N"/>
    <property type="match status" value="1"/>
</dbReference>
<evidence type="ECO:0000313" key="14">
    <source>
        <dbReference type="Proteomes" id="UP001179280"/>
    </source>
</evidence>
<dbReference type="InterPro" id="IPR036695">
    <property type="entry name" value="Arg-tRNA-synth_N_sf"/>
</dbReference>
<evidence type="ECO:0000256" key="5">
    <source>
        <dbReference type="ARBA" id="ARBA00022840"/>
    </source>
</evidence>
<keyword evidence="5 9" id="KW-0067">ATP-binding</keyword>
<dbReference type="Gene3D" id="1.10.730.10">
    <property type="entry name" value="Isoleucyl-tRNA Synthetase, Domain 1"/>
    <property type="match status" value="1"/>
</dbReference>
<dbReference type="InterPro" id="IPR001412">
    <property type="entry name" value="aa-tRNA-synth_I_CS"/>
</dbReference>
<comment type="subunit">
    <text evidence="9">Monomer.</text>
</comment>
<dbReference type="PROSITE" id="PS00178">
    <property type="entry name" value="AA_TRNA_LIGASE_I"/>
    <property type="match status" value="1"/>
</dbReference>
<dbReference type="InterPro" id="IPR001278">
    <property type="entry name" value="Arg-tRNA-ligase"/>
</dbReference>